<dbReference type="Pfam" id="PF00443">
    <property type="entry name" value="UCH"/>
    <property type="match status" value="1"/>
</dbReference>
<dbReference type="EMBL" id="BRXW01000700">
    <property type="protein sequence ID" value="GMH74626.1"/>
    <property type="molecule type" value="Genomic_DNA"/>
</dbReference>
<dbReference type="InterPro" id="IPR050185">
    <property type="entry name" value="Ub_carboxyl-term_hydrolase"/>
</dbReference>
<dbReference type="PROSITE" id="PS50235">
    <property type="entry name" value="USP_3"/>
    <property type="match status" value="1"/>
</dbReference>
<evidence type="ECO:0000313" key="3">
    <source>
        <dbReference type="EMBL" id="GMH74626.1"/>
    </source>
</evidence>
<evidence type="ECO:0000313" key="4">
    <source>
        <dbReference type="Proteomes" id="UP001165122"/>
    </source>
</evidence>
<dbReference type="AlphaFoldDB" id="A0A9W7AQ45"/>
<dbReference type="Proteomes" id="UP001165122">
    <property type="component" value="Unassembled WGS sequence"/>
</dbReference>
<dbReference type="GO" id="GO:0016579">
    <property type="term" value="P:protein deubiquitination"/>
    <property type="evidence" value="ECO:0007669"/>
    <property type="project" value="InterPro"/>
</dbReference>
<dbReference type="SUPFAM" id="SSF54001">
    <property type="entry name" value="Cysteine proteinases"/>
    <property type="match status" value="1"/>
</dbReference>
<proteinExistence type="predicted"/>
<dbReference type="InterPro" id="IPR001394">
    <property type="entry name" value="Peptidase_C19_UCH"/>
</dbReference>
<dbReference type="InterPro" id="IPR028889">
    <property type="entry name" value="USP"/>
</dbReference>
<evidence type="ECO:0000256" key="1">
    <source>
        <dbReference type="SAM" id="MobiDB-lite"/>
    </source>
</evidence>
<sequence length="218" mass="24321">DKDIIEESFGGSVKNILVCSVCGETREKDEAFVNLSVEVGELNRVSPASSPLPAVPPTNSSSSSSSNRSRTKTPEVIPPTTLQNCIATFTSPEIIPTPLSCERCKAKQVFSKQIKLDNLPRNLVLHLKRFRRNKKLSNTVEFPAVLDIAPFTKSPATSTVYLLNAVVNHEGGLHQGHYNCYIKKNKEWFRCQDDKVFQVEEEVVLGDNCTAYLLFYSR</sequence>
<dbReference type="PANTHER" id="PTHR21646">
    <property type="entry name" value="UBIQUITIN CARBOXYL-TERMINAL HYDROLASE"/>
    <property type="match status" value="1"/>
</dbReference>
<evidence type="ECO:0000259" key="2">
    <source>
        <dbReference type="PROSITE" id="PS50235"/>
    </source>
</evidence>
<feature type="domain" description="USP" evidence="2">
    <location>
        <begin position="1"/>
        <end position="218"/>
    </location>
</feature>
<organism evidence="3 4">
    <name type="scientific">Triparma laevis f. longispina</name>
    <dbReference type="NCBI Taxonomy" id="1714387"/>
    <lineage>
        <taxon>Eukaryota</taxon>
        <taxon>Sar</taxon>
        <taxon>Stramenopiles</taxon>
        <taxon>Ochrophyta</taxon>
        <taxon>Bolidophyceae</taxon>
        <taxon>Parmales</taxon>
        <taxon>Triparmaceae</taxon>
        <taxon>Triparma</taxon>
    </lineage>
</organism>
<feature type="compositionally biased region" description="Low complexity" evidence="1">
    <location>
        <begin position="46"/>
        <end position="68"/>
    </location>
</feature>
<dbReference type="PROSITE" id="PS00973">
    <property type="entry name" value="USP_2"/>
    <property type="match status" value="1"/>
</dbReference>
<dbReference type="OrthoDB" id="47475at2759"/>
<name>A0A9W7AQ45_9STRA</name>
<keyword evidence="4" id="KW-1185">Reference proteome</keyword>
<reference evidence="4" key="1">
    <citation type="journal article" date="2023" name="Commun. Biol.">
        <title>Genome analysis of Parmales, the sister group of diatoms, reveals the evolutionary specialization of diatoms from phago-mixotrophs to photoautotrophs.</title>
        <authorList>
            <person name="Ban H."/>
            <person name="Sato S."/>
            <person name="Yoshikawa S."/>
            <person name="Yamada K."/>
            <person name="Nakamura Y."/>
            <person name="Ichinomiya M."/>
            <person name="Sato N."/>
            <person name="Blanc-Mathieu R."/>
            <person name="Endo H."/>
            <person name="Kuwata A."/>
            <person name="Ogata H."/>
        </authorList>
    </citation>
    <scope>NUCLEOTIDE SEQUENCE [LARGE SCALE GENOMIC DNA]</scope>
    <source>
        <strain evidence="4">NIES 3700</strain>
    </source>
</reference>
<dbReference type="GO" id="GO:0004843">
    <property type="term" value="F:cysteine-type deubiquitinase activity"/>
    <property type="evidence" value="ECO:0007669"/>
    <property type="project" value="InterPro"/>
</dbReference>
<comment type="caution">
    <text evidence="3">The sequence shown here is derived from an EMBL/GenBank/DDBJ whole genome shotgun (WGS) entry which is preliminary data.</text>
</comment>
<dbReference type="Gene3D" id="3.90.70.10">
    <property type="entry name" value="Cysteine proteinases"/>
    <property type="match status" value="1"/>
</dbReference>
<feature type="region of interest" description="Disordered" evidence="1">
    <location>
        <begin position="46"/>
        <end position="77"/>
    </location>
</feature>
<dbReference type="InterPro" id="IPR018200">
    <property type="entry name" value="USP_CS"/>
</dbReference>
<accession>A0A9W7AQ45</accession>
<dbReference type="InterPro" id="IPR038765">
    <property type="entry name" value="Papain-like_cys_pep_sf"/>
</dbReference>
<feature type="non-terminal residue" evidence="3">
    <location>
        <position position="1"/>
    </location>
</feature>
<protein>
    <recommendedName>
        <fullName evidence="2">USP domain-containing protein</fullName>
    </recommendedName>
</protein>
<gene>
    <name evidence="3" type="ORF">TrLO_g1928</name>
</gene>